<keyword evidence="2" id="KW-1185">Reference proteome</keyword>
<organism evidence="1">
    <name type="scientific">Oryza brachyantha</name>
    <name type="common">malo sina</name>
    <dbReference type="NCBI Taxonomy" id="4533"/>
    <lineage>
        <taxon>Eukaryota</taxon>
        <taxon>Viridiplantae</taxon>
        <taxon>Streptophyta</taxon>
        <taxon>Embryophyta</taxon>
        <taxon>Tracheophyta</taxon>
        <taxon>Spermatophyta</taxon>
        <taxon>Magnoliopsida</taxon>
        <taxon>Liliopsida</taxon>
        <taxon>Poales</taxon>
        <taxon>Poaceae</taxon>
        <taxon>BOP clade</taxon>
        <taxon>Oryzoideae</taxon>
        <taxon>Oryzeae</taxon>
        <taxon>Oryzinae</taxon>
        <taxon>Oryza</taxon>
    </lineage>
</organism>
<reference evidence="1" key="2">
    <citation type="submission" date="2013-04" db="UniProtKB">
        <authorList>
            <consortium name="EnsemblPlants"/>
        </authorList>
    </citation>
    <scope>IDENTIFICATION</scope>
</reference>
<evidence type="ECO:0000313" key="1">
    <source>
        <dbReference type="EnsemblPlants" id="OB04G13390.1"/>
    </source>
</evidence>
<proteinExistence type="predicted"/>
<dbReference type="Proteomes" id="UP000006038">
    <property type="component" value="Chromosome 4"/>
</dbReference>
<sequence>MATQYIPGVYTKFLNIDGLRGKRLGILGKYFFQFVHFNHRYFSFRVFVYLSNPGFDLDRNVLSKLHPVKYLVF</sequence>
<evidence type="ECO:0000313" key="2">
    <source>
        <dbReference type="Proteomes" id="UP000006038"/>
    </source>
</evidence>
<name>J3LW14_ORYBR</name>
<accession>J3LW14</accession>
<dbReference type="HOGENOM" id="CLU_2708762_0_0_1"/>
<reference evidence="1" key="1">
    <citation type="journal article" date="2013" name="Nat. Commun.">
        <title>Whole-genome sequencing of Oryza brachyantha reveals mechanisms underlying Oryza genome evolution.</title>
        <authorList>
            <person name="Chen J."/>
            <person name="Huang Q."/>
            <person name="Gao D."/>
            <person name="Wang J."/>
            <person name="Lang Y."/>
            <person name="Liu T."/>
            <person name="Li B."/>
            <person name="Bai Z."/>
            <person name="Luis Goicoechea J."/>
            <person name="Liang C."/>
            <person name="Chen C."/>
            <person name="Zhang W."/>
            <person name="Sun S."/>
            <person name="Liao Y."/>
            <person name="Zhang X."/>
            <person name="Yang L."/>
            <person name="Song C."/>
            <person name="Wang M."/>
            <person name="Shi J."/>
            <person name="Liu G."/>
            <person name="Liu J."/>
            <person name="Zhou H."/>
            <person name="Zhou W."/>
            <person name="Yu Q."/>
            <person name="An N."/>
            <person name="Chen Y."/>
            <person name="Cai Q."/>
            <person name="Wang B."/>
            <person name="Liu B."/>
            <person name="Min J."/>
            <person name="Huang Y."/>
            <person name="Wu H."/>
            <person name="Li Z."/>
            <person name="Zhang Y."/>
            <person name="Yin Y."/>
            <person name="Song W."/>
            <person name="Jiang J."/>
            <person name="Jackson S.A."/>
            <person name="Wing R.A."/>
            <person name="Wang J."/>
            <person name="Chen M."/>
        </authorList>
    </citation>
    <scope>NUCLEOTIDE SEQUENCE [LARGE SCALE GENOMIC DNA]</scope>
    <source>
        <strain evidence="1">cv. IRGC 101232</strain>
    </source>
</reference>
<dbReference type="Gramene" id="OB04G13390.1">
    <property type="protein sequence ID" value="OB04G13390.1"/>
    <property type="gene ID" value="OB04G13390"/>
</dbReference>
<protein>
    <submittedName>
        <fullName evidence="1">Uncharacterized protein</fullName>
    </submittedName>
</protein>
<dbReference type="AlphaFoldDB" id="J3LW14"/>
<dbReference type="EnsemblPlants" id="OB04G13390.1">
    <property type="protein sequence ID" value="OB04G13390.1"/>
    <property type="gene ID" value="OB04G13390"/>
</dbReference>